<evidence type="ECO:0000256" key="2">
    <source>
        <dbReference type="ARBA" id="ARBA00022797"/>
    </source>
</evidence>
<dbReference type="OrthoDB" id="4654311at2"/>
<organism evidence="5 6">
    <name type="scientific">Embleya scabrispora</name>
    <dbReference type="NCBI Taxonomy" id="159449"/>
    <lineage>
        <taxon>Bacteria</taxon>
        <taxon>Bacillati</taxon>
        <taxon>Actinomycetota</taxon>
        <taxon>Actinomycetes</taxon>
        <taxon>Kitasatosporales</taxon>
        <taxon>Streptomycetaceae</taxon>
        <taxon>Embleya</taxon>
    </lineage>
</organism>
<name>A0A1T3P1H4_9ACTN</name>
<dbReference type="GO" id="GO:0004301">
    <property type="term" value="F:epoxide hydrolase activity"/>
    <property type="evidence" value="ECO:0007669"/>
    <property type="project" value="TreeGrafter"/>
</dbReference>
<sequence length="388" mass="42839">MENSSSTAAETAADTTIRPFRIEIPQADLDDLRNRLARTRWAADVPGVPAWSRGVPTDYLRDLAAYWADGFDWREAEARLNAFPQFVTRIDGQDVHFAHVRSDRADAPALLLIHDWPGSFVQFVDVIEPLSRDFHIVVTDTPGVGFSGPLSGPGWTTGRIAGAFTELMARLGYARYGVQGNGGGAWIAAEMGRIAPDHVLGIHVNGLVTFPSEDPADFAGLTEGEQTRLARLQEFRNDKMGFNAIQSTRPQTLAFGLHDSPVGQLAWIVEKFKEWTDTASALPEDAVDRDTLLTNVSVYWFTGTAGSSANLYYEMAHDQGAWAPKERGTVPTAVAVALPSDVAIRRFAERDHHVVRWTEFERGGNFLSLEQPELLIGDVREFFASLVR</sequence>
<reference evidence="5 6" key="1">
    <citation type="submission" date="2017-03" db="EMBL/GenBank/DDBJ databases">
        <title>Draft genome sequence of Streptomyces scabrisporus NF3, endophyte isolated from Amphipterygium adstringens.</title>
        <authorList>
            <person name="Vazquez M."/>
            <person name="Ceapa C.D."/>
            <person name="Rodriguez Luna D."/>
            <person name="Sanchez Esquivel S."/>
        </authorList>
    </citation>
    <scope>NUCLEOTIDE SEQUENCE [LARGE SCALE GENOMIC DNA]</scope>
    <source>
        <strain evidence="5 6">NF3</strain>
    </source>
</reference>
<dbReference type="AlphaFoldDB" id="A0A1T3P1H4"/>
<keyword evidence="6" id="KW-1185">Reference proteome</keyword>
<keyword evidence="2" id="KW-0058">Aromatic hydrocarbons catabolism</keyword>
<evidence type="ECO:0000313" key="5">
    <source>
        <dbReference type="EMBL" id="OPC82979.1"/>
    </source>
</evidence>
<dbReference type="PANTHER" id="PTHR21661:SF35">
    <property type="entry name" value="EPOXIDE HYDROLASE"/>
    <property type="match status" value="1"/>
</dbReference>
<comment type="caution">
    <text evidence="5">The sequence shown here is derived from an EMBL/GenBank/DDBJ whole genome shotgun (WGS) entry which is preliminary data.</text>
</comment>
<keyword evidence="3 5" id="KW-0378">Hydrolase</keyword>
<dbReference type="Pfam" id="PF06441">
    <property type="entry name" value="EHN"/>
    <property type="match status" value="1"/>
</dbReference>
<dbReference type="SUPFAM" id="SSF53474">
    <property type="entry name" value="alpha/beta-Hydrolases"/>
    <property type="match status" value="1"/>
</dbReference>
<dbReference type="GO" id="GO:0097176">
    <property type="term" value="P:epoxide metabolic process"/>
    <property type="evidence" value="ECO:0007669"/>
    <property type="project" value="TreeGrafter"/>
</dbReference>
<dbReference type="RefSeq" id="WP_078977278.1">
    <property type="nucleotide sequence ID" value="NZ_MWQN01000001.1"/>
</dbReference>
<evidence type="ECO:0000313" key="6">
    <source>
        <dbReference type="Proteomes" id="UP000190037"/>
    </source>
</evidence>
<accession>A0A1T3P1H4</accession>
<dbReference type="InterPro" id="IPR029058">
    <property type="entry name" value="AB_hydrolase_fold"/>
</dbReference>
<dbReference type="PIRSF" id="PIRSF001112">
    <property type="entry name" value="Epoxide_hydrolase"/>
    <property type="match status" value="1"/>
</dbReference>
<comment type="similarity">
    <text evidence="1">Belongs to the peptidase S33 family.</text>
</comment>
<dbReference type="EMBL" id="MWQN01000001">
    <property type="protein sequence ID" value="OPC82979.1"/>
    <property type="molecule type" value="Genomic_DNA"/>
</dbReference>
<evidence type="ECO:0000256" key="1">
    <source>
        <dbReference type="ARBA" id="ARBA00010088"/>
    </source>
</evidence>
<evidence type="ECO:0000259" key="4">
    <source>
        <dbReference type="Pfam" id="PF06441"/>
    </source>
</evidence>
<protein>
    <submittedName>
        <fullName evidence="5">Epoxide hydrolase</fullName>
    </submittedName>
</protein>
<dbReference type="Proteomes" id="UP000190037">
    <property type="component" value="Unassembled WGS sequence"/>
</dbReference>
<evidence type="ECO:0000256" key="3">
    <source>
        <dbReference type="ARBA" id="ARBA00022801"/>
    </source>
</evidence>
<proteinExistence type="inferred from homology"/>
<dbReference type="InterPro" id="IPR010497">
    <property type="entry name" value="Epoxide_hydro_N"/>
</dbReference>
<dbReference type="STRING" id="159449.B4N89_20400"/>
<dbReference type="PANTHER" id="PTHR21661">
    <property type="entry name" value="EPOXIDE HYDROLASE 1-RELATED"/>
    <property type="match status" value="1"/>
</dbReference>
<dbReference type="InterPro" id="IPR016292">
    <property type="entry name" value="Epoxide_hydrolase"/>
</dbReference>
<feature type="domain" description="Epoxide hydrolase N-terminal" evidence="4">
    <location>
        <begin position="17"/>
        <end position="123"/>
    </location>
</feature>
<gene>
    <name evidence="5" type="ORF">B4N89_20400</name>
</gene>
<dbReference type="Gene3D" id="3.40.50.1820">
    <property type="entry name" value="alpha/beta hydrolase"/>
    <property type="match status" value="1"/>
</dbReference>
<dbReference type="eggNOG" id="COG0596">
    <property type="taxonomic scope" value="Bacteria"/>
</dbReference>